<dbReference type="AlphaFoldDB" id="A0A6M3M2Z6"/>
<accession>A0A6M3M2Z6</accession>
<dbReference type="EMBL" id="MT143765">
    <property type="protein sequence ID" value="QJB02191.1"/>
    <property type="molecule type" value="Genomic_DNA"/>
</dbReference>
<gene>
    <name evidence="1" type="ORF">MM171B01422_0007</name>
</gene>
<name>A0A6M3M2Z6_9ZZZZ</name>
<protein>
    <submittedName>
        <fullName evidence="1">Uncharacterized protein</fullName>
    </submittedName>
</protein>
<proteinExistence type="predicted"/>
<organism evidence="1">
    <name type="scientific">viral metagenome</name>
    <dbReference type="NCBI Taxonomy" id="1070528"/>
    <lineage>
        <taxon>unclassified sequences</taxon>
        <taxon>metagenomes</taxon>
        <taxon>organismal metagenomes</taxon>
    </lineage>
</organism>
<evidence type="ECO:0000313" key="1">
    <source>
        <dbReference type="EMBL" id="QJB02191.1"/>
    </source>
</evidence>
<sequence>MEGKFRERAKGVWCPLPRPEILVEDEFDARLTGKEIGEIAVNAKRATGWTNMFNACPACDYLEEFHLENVGVFCTYPNKLK</sequence>
<reference evidence="1" key="1">
    <citation type="submission" date="2020-03" db="EMBL/GenBank/DDBJ databases">
        <title>The deep terrestrial virosphere.</title>
        <authorList>
            <person name="Holmfeldt K."/>
            <person name="Nilsson E."/>
            <person name="Simone D."/>
            <person name="Lopez-Fernandez M."/>
            <person name="Wu X."/>
            <person name="de Brujin I."/>
            <person name="Lundin D."/>
            <person name="Andersson A."/>
            <person name="Bertilsson S."/>
            <person name="Dopson M."/>
        </authorList>
    </citation>
    <scope>NUCLEOTIDE SEQUENCE</scope>
    <source>
        <strain evidence="1">MM171B01422</strain>
    </source>
</reference>